<dbReference type="PROSITE" id="PS50928">
    <property type="entry name" value="ABC_TM1"/>
    <property type="match status" value="1"/>
</dbReference>
<feature type="transmembrane region" description="Helical" evidence="7">
    <location>
        <begin position="328"/>
        <end position="350"/>
    </location>
</feature>
<dbReference type="Pfam" id="PF19300">
    <property type="entry name" value="BPD_transp_1_N"/>
    <property type="match status" value="1"/>
</dbReference>
<dbReference type="Pfam" id="PF00528">
    <property type="entry name" value="BPD_transp_1"/>
    <property type="match status" value="1"/>
</dbReference>
<keyword evidence="10" id="KW-1185">Reference proteome</keyword>
<evidence type="ECO:0000256" key="3">
    <source>
        <dbReference type="ARBA" id="ARBA00022475"/>
    </source>
</evidence>
<dbReference type="GO" id="GO:0005886">
    <property type="term" value="C:plasma membrane"/>
    <property type="evidence" value="ECO:0007669"/>
    <property type="project" value="UniProtKB-SubCell"/>
</dbReference>
<evidence type="ECO:0000256" key="6">
    <source>
        <dbReference type="ARBA" id="ARBA00023136"/>
    </source>
</evidence>
<dbReference type="STRING" id="355243.SAMN03080615_02012"/>
<dbReference type="GO" id="GO:0055085">
    <property type="term" value="P:transmembrane transport"/>
    <property type="evidence" value="ECO:0007669"/>
    <property type="project" value="InterPro"/>
</dbReference>
<comment type="subcellular location">
    <subcellularLocation>
        <location evidence="1 7">Cell membrane</location>
        <topology evidence="1 7">Multi-pass membrane protein</topology>
    </subcellularLocation>
</comment>
<evidence type="ECO:0000256" key="7">
    <source>
        <dbReference type="RuleBase" id="RU363032"/>
    </source>
</evidence>
<dbReference type="AlphaFoldDB" id="A0A1H9H953"/>
<keyword evidence="3" id="KW-1003">Cell membrane</keyword>
<feature type="transmembrane region" description="Helical" evidence="7">
    <location>
        <begin position="195"/>
        <end position="219"/>
    </location>
</feature>
<keyword evidence="4 7" id="KW-0812">Transmembrane</keyword>
<sequence length="393" mass="43674">MMQFLSDTWLLWILLSVGGLLWWSGRDSQYFHYVFNRYLMALATLLLVSGIVFSLMEVLPGDCAEKYIAYKNTQGETITQADIQAERVRMGLDKSLPERWGRWVTNLTLRGDLGFSCAKRQSVNLALGNRFWMSFMFCIAGLVFAYLIAVPFGILSAFTINKSWTDKNPQHSKAEQLLGTAILSLQKVVDLLLRIISYLGLALPNFLLALTIILLYVFAGEPMPTGLFSDQWAGVPWFGVNGFETGKLYDFLGHIWLPIFVIGWSATALQLQTVRALVVDESNKLYVDAARARGVDGVALWAGYPVRHSISPLFNSIGFDFQRVFNDLPIVAVVIGLTDSAALLIEALSMTNDQELAAGILFLVALVVISMNFLTDVVLAAIDPRVRKSVLGN</sequence>
<feature type="transmembrane region" description="Helical" evidence="7">
    <location>
        <begin position="131"/>
        <end position="158"/>
    </location>
</feature>
<dbReference type="InterPro" id="IPR000515">
    <property type="entry name" value="MetI-like"/>
</dbReference>
<dbReference type="InterPro" id="IPR045621">
    <property type="entry name" value="BPD_transp_1_N"/>
</dbReference>
<dbReference type="RefSeq" id="WP_091357394.1">
    <property type="nucleotide sequence ID" value="NZ_AP025284.1"/>
</dbReference>
<keyword evidence="6 7" id="KW-0472">Membrane</keyword>
<comment type="similarity">
    <text evidence="7">Belongs to the binding-protein-dependent transport system permease family.</text>
</comment>
<evidence type="ECO:0000256" key="2">
    <source>
        <dbReference type="ARBA" id="ARBA00022448"/>
    </source>
</evidence>
<dbReference type="EMBL" id="FOGB01000005">
    <property type="protein sequence ID" value="SEQ58884.1"/>
    <property type="molecule type" value="Genomic_DNA"/>
</dbReference>
<dbReference type="SUPFAM" id="SSF161098">
    <property type="entry name" value="MetI-like"/>
    <property type="match status" value="1"/>
</dbReference>
<keyword evidence="5 7" id="KW-1133">Transmembrane helix</keyword>
<organism evidence="9 10">
    <name type="scientific">Amphritea atlantica</name>
    <dbReference type="NCBI Taxonomy" id="355243"/>
    <lineage>
        <taxon>Bacteria</taxon>
        <taxon>Pseudomonadati</taxon>
        <taxon>Pseudomonadota</taxon>
        <taxon>Gammaproteobacteria</taxon>
        <taxon>Oceanospirillales</taxon>
        <taxon>Oceanospirillaceae</taxon>
        <taxon>Amphritea</taxon>
    </lineage>
</organism>
<protein>
    <submittedName>
        <fullName evidence="9">Peptide/nickel transport system permease protein</fullName>
    </submittedName>
</protein>
<evidence type="ECO:0000256" key="5">
    <source>
        <dbReference type="ARBA" id="ARBA00022989"/>
    </source>
</evidence>
<evidence type="ECO:0000256" key="4">
    <source>
        <dbReference type="ARBA" id="ARBA00022692"/>
    </source>
</evidence>
<evidence type="ECO:0000256" key="1">
    <source>
        <dbReference type="ARBA" id="ARBA00004651"/>
    </source>
</evidence>
<reference evidence="10" key="1">
    <citation type="submission" date="2016-10" db="EMBL/GenBank/DDBJ databases">
        <authorList>
            <person name="Varghese N."/>
            <person name="Submissions S."/>
        </authorList>
    </citation>
    <scope>NUCLEOTIDE SEQUENCE [LARGE SCALE GENOMIC DNA]</scope>
    <source>
        <strain evidence="10">DSM 18887</strain>
    </source>
</reference>
<evidence type="ECO:0000313" key="9">
    <source>
        <dbReference type="EMBL" id="SEQ58884.1"/>
    </source>
</evidence>
<accession>A0A1H9H953</accession>
<evidence type="ECO:0000259" key="8">
    <source>
        <dbReference type="PROSITE" id="PS50928"/>
    </source>
</evidence>
<dbReference type="OrthoDB" id="9805855at2"/>
<dbReference type="InterPro" id="IPR035906">
    <property type="entry name" value="MetI-like_sf"/>
</dbReference>
<dbReference type="Proteomes" id="UP000198749">
    <property type="component" value="Unassembled WGS sequence"/>
</dbReference>
<feature type="transmembrane region" description="Helical" evidence="7">
    <location>
        <begin position="251"/>
        <end position="269"/>
    </location>
</feature>
<dbReference type="PANTHER" id="PTHR30465:SF43">
    <property type="entry name" value="OLIGOPEPTIDE ABC TRANSPORTER, PERMEASE PROTEIN"/>
    <property type="match status" value="1"/>
</dbReference>
<dbReference type="CDD" id="cd06261">
    <property type="entry name" value="TM_PBP2"/>
    <property type="match status" value="1"/>
</dbReference>
<evidence type="ECO:0000313" key="10">
    <source>
        <dbReference type="Proteomes" id="UP000198749"/>
    </source>
</evidence>
<feature type="transmembrane region" description="Helical" evidence="7">
    <location>
        <begin position="35"/>
        <end position="56"/>
    </location>
</feature>
<name>A0A1H9H953_9GAMM</name>
<feature type="transmembrane region" description="Helical" evidence="7">
    <location>
        <begin position="6"/>
        <end position="23"/>
    </location>
</feature>
<feature type="domain" description="ABC transmembrane type-1" evidence="8">
    <location>
        <begin position="131"/>
        <end position="375"/>
    </location>
</feature>
<dbReference type="PANTHER" id="PTHR30465">
    <property type="entry name" value="INNER MEMBRANE ABC TRANSPORTER"/>
    <property type="match status" value="1"/>
</dbReference>
<proteinExistence type="inferred from homology"/>
<keyword evidence="2 7" id="KW-0813">Transport</keyword>
<gene>
    <name evidence="9" type="ORF">SAMN03080615_02012</name>
</gene>
<dbReference type="Gene3D" id="1.10.3720.10">
    <property type="entry name" value="MetI-like"/>
    <property type="match status" value="1"/>
</dbReference>
<feature type="transmembrane region" description="Helical" evidence="7">
    <location>
        <begin position="356"/>
        <end position="382"/>
    </location>
</feature>